<protein>
    <recommendedName>
        <fullName evidence="4">Transglycosylase SLT domain-containing protein</fullName>
    </recommendedName>
</protein>
<dbReference type="Proteomes" id="UP000727056">
    <property type="component" value="Unassembled WGS sequence"/>
</dbReference>
<name>A0ABX1CAL8_9ACTN</name>
<comment type="caution">
    <text evidence="2">The sequence shown here is derived from an EMBL/GenBank/DDBJ whole genome shotgun (WGS) entry which is preliminary data.</text>
</comment>
<organism evidence="2 3">
    <name type="scientific">Streptomyces bohaiensis</name>
    <dbReference type="NCBI Taxonomy" id="1431344"/>
    <lineage>
        <taxon>Bacteria</taxon>
        <taxon>Bacillati</taxon>
        <taxon>Actinomycetota</taxon>
        <taxon>Actinomycetes</taxon>
        <taxon>Kitasatosporales</taxon>
        <taxon>Streptomycetaceae</taxon>
        <taxon>Streptomyces</taxon>
    </lineage>
</organism>
<feature type="region of interest" description="Disordered" evidence="1">
    <location>
        <begin position="83"/>
        <end position="105"/>
    </location>
</feature>
<keyword evidence="3" id="KW-1185">Reference proteome</keyword>
<accession>A0ABX1CAL8</accession>
<evidence type="ECO:0000313" key="3">
    <source>
        <dbReference type="Proteomes" id="UP000727056"/>
    </source>
</evidence>
<dbReference type="RefSeq" id="WP_168088086.1">
    <property type="nucleotide sequence ID" value="NZ_BHZH01000166.1"/>
</dbReference>
<reference evidence="2 3" key="1">
    <citation type="submission" date="2020-03" db="EMBL/GenBank/DDBJ databases">
        <title>Draft genome of Streptomyces sp. ventii, isolated from the Axial Seamount in the Pacific Ocean, and resequencing of the two type strains Streptomyces lonarensis strain NCL 716 and Streptomyces bohaiensis strain 11A07.</title>
        <authorList>
            <person name="Loughran R.M."/>
            <person name="Pfannmuller K.M."/>
            <person name="Wasson B.J."/>
            <person name="Deadmond M.C."/>
            <person name="Paddock B.E."/>
            <person name="Koyack M.J."/>
            <person name="Gallegos D.A."/>
            <person name="Mitchell E.A."/>
            <person name="Ushijima B."/>
            <person name="Saw J.H."/>
            <person name="Mcphail K.L."/>
            <person name="Videau P."/>
        </authorList>
    </citation>
    <scope>NUCLEOTIDE SEQUENCE [LARGE SCALE GENOMIC DNA]</scope>
    <source>
        <strain evidence="2 3">11A07</strain>
    </source>
</reference>
<feature type="region of interest" description="Disordered" evidence="1">
    <location>
        <begin position="287"/>
        <end position="315"/>
    </location>
</feature>
<gene>
    <name evidence="2" type="ORF">HCN52_10200</name>
</gene>
<evidence type="ECO:0000256" key="1">
    <source>
        <dbReference type="SAM" id="MobiDB-lite"/>
    </source>
</evidence>
<proteinExistence type="predicted"/>
<evidence type="ECO:0008006" key="4">
    <source>
        <dbReference type="Google" id="ProtNLM"/>
    </source>
</evidence>
<dbReference type="EMBL" id="JAAVJC010000065">
    <property type="protein sequence ID" value="NJQ15311.1"/>
    <property type="molecule type" value="Genomic_DNA"/>
</dbReference>
<evidence type="ECO:0000313" key="2">
    <source>
        <dbReference type="EMBL" id="NJQ15311.1"/>
    </source>
</evidence>
<sequence>MLDRYLLEARIIGDRLADLRERARQLSSGEADDPRTMEESERIRAEVRDVVTAFGRLEEETVRQIDGVLDEESPRVGVIRAGYGDHGYGTGEDSPPNTEENAGDGAQYDYIPWPEEGAFLARHKNTIELAAAESGIDPATLVALLIKEGGGRAEFTELPFLSGALRSLEGLGTIFGRNQTVGIGQMRPDVAQRLFRDYYGHEISTSDARRVLAWDDTWGIRLAAELRYIKEELGVTDREAYVIYAAGAQTEATRLWLSDAPRERAPLVYERADGAEKHHQWAEEYWERAGQEDGRDREQRRRQEERELHEGDMQR</sequence>